<feature type="compositionally biased region" description="Low complexity" evidence="1">
    <location>
        <begin position="40"/>
        <end position="68"/>
    </location>
</feature>
<evidence type="ECO:0000313" key="3">
    <source>
        <dbReference type="Proteomes" id="UP000762676"/>
    </source>
</evidence>
<evidence type="ECO:0000256" key="1">
    <source>
        <dbReference type="SAM" id="MobiDB-lite"/>
    </source>
</evidence>
<organism evidence="2 3">
    <name type="scientific">Elysia marginata</name>
    <dbReference type="NCBI Taxonomy" id="1093978"/>
    <lineage>
        <taxon>Eukaryota</taxon>
        <taxon>Metazoa</taxon>
        <taxon>Spiralia</taxon>
        <taxon>Lophotrochozoa</taxon>
        <taxon>Mollusca</taxon>
        <taxon>Gastropoda</taxon>
        <taxon>Heterobranchia</taxon>
        <taxon>Euthyneura</taxon>
        <taxon>Panpulmonata</taxon>
        <taxon>Sacoglossa</taxon>
        <taxon>Placobranchoidea</taxon>
        <taxon>Plakobranchidae</taxon>
        <taxon>Elysia</taxon>
    </lineage>
</organism>
<feature type="compositionally biased region" description="Polar residues" evidence="1">
    <location>
        <begin position="87"/>
        <end position="98"/>
    </location>
</feature>
<comment type="caution">
    <text evidence="2">The sequence shown here is derived from an EMBL/GenBank/DDBJ whole genome shotgun (WGS) entry which is preliminary data.</text>
</comment>
<dbReference type="EMBL" id="BMAT01006852">
    <property type="protein sequence ID" value="GFS21066.1"/>
    <property type="molecule type" value="Genomic_DNA"/>
</dbReference>
<name>A0AAV4JKI4_9GAST</name>
<dbReference type="AlphaFoldDB" id="A0AAV4JKI4"/>
<evidence type="ECO:0000313" key="2">
    <source>
        <dbReference type="EMBL" id="GFS21066.1"/>
    </source>
</evidence>
<dbReference type="Proteomes" id="UP000762676">
    <property type="component" value="Unassembled WGS sequence"/>
</dbReference>
<feature type="compositionally biased region" description="Basic residues" evidence="1">
    <location>
        <begin position="76"/>
        <end position="86"/>
    </location>
</feature>
<feature type="compositionally biased region" description="Acidic residues" evidence="1">
    <location>
        <begin position="30"/>
        <end position="39"/>
    </location>
</feature>
<gene>
    <name evidence="2" type="ORF">ElyMa_003329200</name>
</gene>
<proteinExistence type="predicted"/>
<keyword evidence="3" id="KW-1185">Reference proteome</keyword>
<sequence>MDSSASGEQSCRKRTRKALFDQRQVLDLLLEGDSDDEVCYESSGREYSGSKSSSNSSDDSDPESSSRPTALQTRPASKKPPSKKAKQTPQRQNISTLPRSKGKGKGMTSRSRSQAAERLHLDLDLNAQTDRHLLDAKNESVAVDGIDIEMIQTEWKEAGPDFSPQLHDFKGEGGIKFDDTNFTEPDYVAQFLNEEFGTLITNESNRKAEQFFRMHQNFSRRSIFPSWYDTNAEEMKKIHRIDPPARPSKETSLASELVERPTDLHTNLCCCPGPR</sequence>
<protein>
    <submittedName>
        <fullName evidence="2">Uncharacterized protein</fullName>
    </submittedName>
</protein>
<accession>A0AAV4JKI4</accession>
<feature type="region of interest" description="Disordered" evidence="1">
    <location>
        <begin position="1"/>
        <end position="115"/>
    </location>
</feature>
<reference evidence="2 3" key="1">
    <citation type="journal article" date="2021" name="Elife">
        <title>Chloroplast acquisition without the gene transfer in kleptoplastic sea slugs, Plakobranchus ocellatus.</title>
        <authorList>
            <person name="Maeda T."/>
            <person name="Takahashi S."/>
            <person name="Yoshida T."/>
            <person name="Shimamura S."/>
            <person name="Takaki Y."/>
            <person name="Nagai Y."/>
            <person name="Toyoda A."/>
            <person name="Suzuki Y."/>
            <person name="Arimoto A."/>
            <person name="Ishii H."/>
            <person name="Satoh N."/>
            <person name="Nishiyama T."/>
            <person name="Hasebe M."/>
            <person name="Maruyama T."/>
            <person name="Minagawa J."/>
            <person name="Obokata J."/>
            <person name="Shigenobu S."/>
        </authorList>
    </citation>
    <scope>NUCLEOTIDE SEQUENCE [LARGE SCALE GENOMIC DNA]</scope>
</reference>